<accession>A0A2A6BA31</accession>
<organism evidence="1 2">
    <name type="scientific">Pristionchus pacificus</name>
    <name type="common">Parasitic nematode worm</name>
    <dbReference type="NCBI Taxonomy" id="54126"/>
    <lineage>
        <taxon>Eukaryota</taxon>
        <taxon>Metazoa</taxon>
        <taxon>Ecdysozoa</taxon>
        <taxon>Nematoda</taxon>
        <taxon>Chromadorea</taxon>
        <taxon>Rhabditida</taxon>
        <taxon>Rhabditina</taxon>
        <taxon>Diplogasteromorpha</taxon>
        <taxon>Diplogasteroidea</taxon>
        <taxon>Neodiplogasteridae</taxon>
        <taxon>Pristionchus</taxon>
    </lineage>
</organism>
<dbReference type="Pfam" id="PF00595">
    <property type="entry name" value="PDZ"/>
    <property type="match status" value="1"/>
</dbReference>
<dbReference type="Gene3D" id="2.30.42.10">
    <property type="match status" value="1"/>
</dbReference>
<dbReference type="SMART" id="SM00228">
    <property type="entry name" value="PDZ"/>
    <property type="match status" value="1"/>
</dbReference>
<dbReference type="InterPro" id="IPR001478">
    <property type="entry name" value="PDZ"/>
</dbReference>
<name>A0A2A6BA31_PRIPA</name>
<protein>
    <submittedName>
        <fullName evidence="1">PDZ domain-containing protein</fullName>
    </submittedName>
</protein>
<dbReference type="Proteomes" id="UP000005239">
    <property type="component" value="Unassembled WGS sequence"/>
</dbReference>
<dbReference type="SUPFAM" id="SSF50156">
    <property type="entry name" value="PDZ domain-like"/>
    <property type="match status" value="1"/>
</dbReference>
<dbReference type="InterPro" id="IPR036034">
    <property type="entry name" value="PDZ_sf"/>
</dbReference>
<evidence type="ECO:0000313" key="1">
    <source>
        <dbReference type="EnsemblMetazoa" id="PPA15272.1"/>
    </source>
</evidence>
<reference evidence="1" key="2">
    <citation type="submission" date="2022-06" db="UniProtKB">
        <authorList>
            <consortium name="EnsemblMetazoa"/>
        </authorList>
    </citation>
    <scope>IDENTIFICATION</scope>
    <source>
        <strain evidence="1">PS312</strain>
    </source>
</reference>
<dbReference type="PANTHER" id="PTHR14063">
    <property type="entry name" value="PROTEIN LIN-7 HOMOLOG"/>
    <property type="match status" value="1"/>
</dbReference>
<proteinExistence type="predicted"/>
<dbReference type="AlphaFoldDB" id="A0A2A6BA31"/>
<dbReference type="PROSITE" id="PS50106">
    <property type="entry name" value="PDZ"/>
    <property type="match status" value="1"/>
</dbReference>
<gene>
    <name evidence="1" type="primary">WBGene00104826</name>
</gene>
<evidence type="ECO:0000313" key="2">
    <source>
        <dbReference type="Proteomes" id="UP000005239"/>
    </source>
</evidence>
<dbReference type="EnsemblMetazoa" id="PPA15272.1">
    <property type="protein sequence ID" value="PPA15272.1"/>
    <property type="gene ID" value="WBGene00104826"/>
</dbReference>
<sequence>MALYPRLTPDISDEESHYGVIGGLLSPNKRAPFYSPEPQQLYERQDDKIGLDIGWVVKNMEFKDQEKGQHDSNLDNILNKATKSHTSFRNFLIIISVLEIIFVFLLLLPIANKVHNIFACAAIFAFKLVLIARHYCSGTQLEQCKAILSGNRKEESVQTDKDNESADGSETDFEHKINELGARTVKFRRGENGKFGIHHTKNSITRVDVGSLARVRGVKRGDQIIFVNGIDIETLCHDEISKLFERVSGPVELTLRYNPRRLQELENEARLTNN</sequence>
<dbReference type="InterPro" id="IPR051109">
    <property type="entry name" value="MAM_complex_regulator"/>
</dbReference>
<reference evidence="2" key="1">
    <citation type="journal article" date="2008" name="Nat. Genet.">
        <title>The Pristionchus pacificus genome provides a unique perspective on nematode lifestyle and parasitism.</title>
        <authorList>
            <person name="Dieterich C."/>
            <person name="Clifton S.W."/>
            <person name="Schuster L.N."/>
            <person name="Chinwalla A."/>
            <person name="Delehaunty K."/>
            <person name="Dinkelacker I."/>
            <person name="Fulton L."/>
            <person name="Fulton R."/>
            <person name="Godfrey J."/>
            <person name="Minx P."/>
            <person name="Mitreva M."/>
            <person name="Roeseler W."/>
            <person name="Tian H."/>
            <person name="Witte H."/>
            <person name="Yang S.P."/>
            <person name="Wilson R.K."/>
            <person name="Sommer R.J."/>
        </authorList>
    </citation>
    <scope>NUCLEOTIDE SEQUENCE [LARGE SCALE GENOMIC DNA]</scope>
    <source>
        <strain evidence="2">PS312</strain>
    </source>
</reference>
<dbReference type="CDD" id="cd00136">
    <property type="entry name" value="PDZ_canonical"/>
    <property type="match status" value="1"/>
</dbReference>
<keyword evidence="2" id="KW-1185">Reference proteome</keyword>
<dbReference type="OrthoDB" id="66881at2759"/>
<accession>A0A8R1YFC0</accession>